<gene>
    <name evidence="1" type="ORF">CALMAC_LOCUS15629</name>
</gene>
<reference evidence="1 2" key="1">
    <citation type="submission" date="2019-01" db="EMBL/GenBank/DDBJ databases">
        <authorList>
            <person name="Sayadi A."/>
        </authorList>
    </citation>
    <scope>NUCLEOTIDE SEQUENCE [LARGE SCALE GENOMIC DNA]</scope>
</reference>
<protein>
    <submittedName>
        <fullName evidence="1">Uncharacterized protein</fullName>
    </submittedName>
</protein>
<evidence type="ECO:0000313" key="2">
    <source>
        <dbReference type="Proteomes" id="UP000410492"/>
    </source>
</evidence>
<sequence length="67" mass="7964">MFYILHNVSITKRFFLFFREAQHLENQGITVFGESGNAASPGDGIHVNFYISFRYRRTYRVCNCYEM</sequence>
<proteinExistence type="predicted"/>
<organism evidence="1 2">
    <name type="scientific">Callosobruchus maculatus</name>
    <name type="common">Southern cowpea weevil</name>
    <name type="synonym">Pulse bruchid</name>
    <dbReference type="NCBI Taxonomy" id="64391"/>
    <lineage>
        <taxon>Eukaryota</taxon>
        <taxon>Metazoa</taxon>
        <taxon>Ecdysozoa</taxon>
        <taxon>Arthropoda</taxon>
        <taxon>Hexapoda</taxon>
        <taxon>Insecta</taxon>
        <taxon>Pterygota</taxon>
        <taxon>Neoptera</taxon>
        <taxon>Endopterygota</taxon>
        <taxon>Coleoptera</taxon>
        <taxon>Polyphaga</taxon>
        <taxon>Cucujiformia</taxon>
        <taxon>Chrysomeloidea</taxon>
        <taxon>Chrysomelidae</taxon>
        <taxon>Bruchinae</taxon>
        <taxon>Bruchini</taxon>
        <taxon>Callosobruchus</taxon>
    </lineage>
</organism>
<dbReference type="EMBL" id="CAACVG010010859">
    <property type="protein sequence ID" value="VEN56842.1"/>
    <property type="molecule type" value="Genomic_DNA"/>
</dbReference>
<evidence type="ECO:0000313" key="1">
    <source>
        <dbReference type="EMBL" id="VEN56842.1"/>
    </source>
</evidence>
<dbReference type="Proteomes" id="UP000410492">
    <property type="component" value="Unassembled WGS sequence"/>
</dbReference>
<keyword evidence="2" id="KW-1185">Reference proteome</keyword>
<accession>A0A653D9J9</accession>
<name>A0A653D9J9_CALMS</name>
<dbReference type="AlphaFoldDB" id="A0A653D9J9"/>